<keyword evidence="8 11" id="KW-1133">Transmembrane helix</keyword>
<dbReference type="InterPro" id="IPR000390">
    <property type="entry name" value="Small_drug/metabolite_transptr"/>
</dbReference>
<evidence type="ECO:0000256" key="4">
    <source>
        <dbReference type="ARBA" id="ARBA00022519"/>
    </source>
</evidence>
<keyword evidence="5" id="KW-0441">Lipid A biosynthesis</keyword>
<protein>
    <submittedName>
        <fullName evidence="13">EamA family transporter</fullName>
    </submittedName>
</protein>
<evidence type="ECO:0000256" key="7">
    <source>
        <dbReference type="ARBA" id="ARBA00022985"/>
    </source>
</evidence>
<keyword evidence="9" id="KW-0443">Lipid metabolism</keyword>
<keyword evidence="4" id="KW-0997">Cell inner membrane</keyword>
<reference evidence="14" key="1">
    <citation type="journal article" date="2019" name="Int. J. Syst. Evol. Microbiol.">
        <title>The Global Catalogue of Microorganisms (GCM) 10K type strain sequencing project: providing services to taxonomists for standard genome sequencing and annotation.</title>
        <authorList>
            <consortium name="The Broad Institute Genomics Platform"/>
            <consortium name="The Broad Institute Genome Sequencing Center for Infectious Disease"/>
            <person name="Wu L."/>
            <person name="Ma J."/>
        </authorList>
    </citation>
    <scope>NUCLEOTIDE SEQUENCE [LARGE SCALE GENOMIC DNA]</scope>
    <source>
        <strain evidence="14">CGMCC 4.7277</strain>
    </source>
</reference>
<feature type="transmembrane region" description="Helical" evidence="11">
    <location>
        <begin position="209"/>
        <end position="232"/>
    </location>
</feature>
<evidence type="ECO:0000313" key="14">
    <source>
        <dbReference type="Proteomes" id="UP001596084"/>
    </source>
</evidence>
<feature type="transmembrane region" description="Helical" evidence="11">
    <location>
        <begin position="41"/>
        <end position="59"/>
    </location>
</feature>
<sequence>MPPDILTLTWPVLGAVLFGALLHAGWNALVKSSSDKSLDMAVIHLIGSVLAVPLVALVGWPRAEAWPFILASVIIHIGYYIATTQAYKHGDLGLTYPLMRGVAPLLVALSATFTVGETLSPLAWAGVIGICCGVLVLGLSRQALHAPRAVGFALANAVIIAIYTVVDGLGVRASGNALQYIATLFLLDGWPFGLLMLARRGRAMGHYALQRWPIATGGALASLGSYGIALWAMTRAPVATVAALRETSVLFAVLLGIWLLKEVFTLRRFLGACVIVGGVMAIRLA</sequence>
<feature type="transmembrane region" description="Helical" evidence="11">
    <location>
        <begin position="177"/>
        <end position="197"/>
    </location>
</feature>
<evidence type="ECO:0000256" key="10">
    <source>
        <dbReference type="ARBA" id="ARBA00023136"/>
    </source>
</evidence>
<organism evidence="13 14">
    <name type="scientific">Polaromonas jejuensis</name>
    <dbReference type="NCBI Taxonomy" id="457502"/>
    <lineage>
        <taxon>Bacteria</taxon>
        <taxon>Pseudomonadati</taxon>
        <taxon>Pseudomonadota</taxon>
        <taxon>Betaproteobacteria</taxon>
        <taxon>Burkholderiales</taxon>
        <taxon>Comamonadaceae</taxon>
        <taxon>Polaromonas</taxon>
    </lineage>
</organism>
<dbReference type="PANTHER" id="PTHR30561:SF9">
    <property type="entry name" value="4-AMINO-4-DEOXY-L-ARABINOSE-PHOSPHOUNDECAPRENOL FLIPPASE SUBUNIT ARNF-RELATED"/>
    <property type="match status" value="1"/>
</dbReference>
<dbReference type="PANTHER" id="PTHR30561">
    <property type="entry name" value="SMR FAMILY PROTON-DEPENDENT DRUG EFFLUX TRANSPORTER SUGE"/>
    <property type="match status" value="1"/>
</dbReference>
<dbReference type="SUPFAM" id="SSF103481">
    <property type="entry name" value="Multidrug resistance efflux transporter EmrE"/>
    <property type="match status" value="2"/>
</dbReference>
<evidence type="ECO:0000256" key="3">
    <source>
        <dbReference type="ARBA" id="ARBA00022516"/>
    </source>
</evidence>
<evidence type="ECO:0000256" key="2">
    <source>
        <dbReference type="ARBA" id="ARBA00022475"/>
    </source>
</evidence>
<name>A0ABW0Q578_9BURK</name>
<dbReference type="Proteomes" id="UP001596084">
    <property type="component" value="Unassembled WGS sequence"/>
</dbReference>
<feature type="transmembrane region" description="Helical" evidence="11">
    <location>
        <begin position="65"/>
        <end position="82"/>
    </location>
</feature>
<evidence type="ECO:0000256" key="8">
    <source>
        <dbReference type="ARBA" id="ARBA00022989"/>
    </source>
</evidence>
<keyword evidence="14" id="KW-1185">Reference proteome</keyword>
<dbReference type="Gene3D" id="1.10.3730.20">
    <property type="match status" value="2"/>
</dbReference>
<feature type="transmembrane region" description="Helical" evidence="11">
    <location>
        <begin position="152"/>
        <end position="171"/>
    </location>
</feature>
<keyword evidence="10 11" id="KW-0472">Membrane</keyword>
<feature type="transmembrane region" description="Helical" evidence="11">
    <location>
        <begin position="122"/>
        <end position="140"/>
    </location>
</feature>
<dbReference type="NCBIfam" id="TIGR03340">
    <property type="entry name" value="phn_DUF6"/>
    <property type="match status" value="1"/>
</dbReference>
<dbReference type="EMBL" id="JBHSMX010000004">
    <property type="protein sequence ID" value="MFC5519828.1"/>
    <property type="molecule type" value="Genomic_DNA"/>
</dbReference>
<gene>
    <name evidence="13" type="ORF">ACFPP7_02690</name>
</gene>
<dbReference type="InterPro" id="IPR037185">
    <property type="entry name" value="EmrE-like"/>
</dbReference>
<comment type="caution">
    <text evidence="13">The sequence shown here is derived from an EMBL/GenBank/DDBJ whole genome shotgun (WGS) entry which is preliminary data.</text>
</comment>
<feature type="transmembrane region" description="Helical" evidence="11">
    <location>
        <begin position="12"/>
        <end position="29"/>
    </location>
</feature>
<evidence type="ECO:0000259" key="12">
    <source>
        <dbReference type="Pfam" id="PF00892"/>
    </source>
</evidence>
<evidence type="ECO:0000313" key="13">
    <source>
        <dbReference type="EMBL" id="MFC5519828.1"/>
    </source>
</evidence>
<evidence type="ECO:0000256" key="9">
    <source>
        <dbReference type="ARBA" id="ARBA00023098"/>
    </source>
</evidence>
<keyword evidence="3" id="KW-0444">Lipid biosynthesis</keyword>
<dbReference type="RefSeq" id="WP_068835974.1">
    <property type="nucleotide sequence ID" value="NZ_JBHSMX010000004.1"/>
</dbReference>
<comment type="subcellular location">
    <subcellularLocation>
        <location evidence="1">Cell membrane</location>
        <topology evidence="1">Multi-pass membrane protein</topology>
    </subcellularLocation>
</comment>
<evidence type="ECO:0000256" key="11">
    <source>
        <dbReference type="SAM" id="Phobius"/>
    </source>
</evidence>
<evidence type="ECO:0000256" key="6">
    <source>
        <dbReference type="ARBA" id="ARBA00022692"/>
    </source>
</evidence>
<evidence type="ECO:0000256" key="5">
    <source>
        <dbReference type="ARBA" id="ARBA00022556"/>
    </source>
</evidence>
<keyword evidence="2" id="KW-1003">Cell membrane</keyword>
<dbReference type="Pfam" id="PF00892">
    <property type="entry name" value="EamA"/>
    <property type="match status" value="1"/>
</dbReference>
<keyword evidence="7" id="KW-0448">Lipopolysaccharide biosynthesis</keyword>
<keyword evidence="6 11" id="KW-0812">Transmembrane</keyword>
<evidence type="ECO:0000256" key="1">
    <source>
        <dbReference type="ARBA" id="ARBA00004651"/>
    </source>
</evidence>
<dbReference type="InterPro" id="IPR000620">
    <property type="entry name" value="EamA_dom"/>
</dbReference>
<feature type="domain" description="EamA" evidence="12">
    <location>
        <begin position="149"/>
        <end position="282"/>
    </location>
</feature>
<feature type="transmembrane region" description="Helical" evidence="11">
    <location>
        <begin position="238"/>
        <end position="259"/>
    </location>
</feature>
<proteinExistence type="predicted"/>
<accession>A0ABW0Q578</accession>
<dbReference type="InterPro" id="IPR017725">
    <property type="entry name" value="Phosphonate_util-assoc_TM_put"/>
</dbReference>